<dbReference type="EMBL" id="CAJJDN010000311">
    <property type="protein sequence ID" value="CAD8130643.1"/>
    <property type="molecule type" value="Genomic_DNA"/>
</dbReference>
<dbReference type="AlphaFoldDB" id="A0A8S1RTD6"/>
<protein>
    <submittedName>
        <fullName evidence="1">Uncharacterized protein</fullName>
    </submittedName>
</protein>
<sequence>MQVVQVQIQQILLKRKFQLVAFTKAQNDLWQEQKQLQNNKQDQKIKIGRIIFFSAFHDKEFLKQMEYYLNLFQKIDYPDSNLYNLRD</sequence>
<dbReference type="Proteomes" id="UP000692954">
    <property type="component" value="Unassembled WGS sequence"/>
</dbReference>
<comment type="caution">
    <text evidence="1">The sequence shown here is derived from an EMBL/GenBank/DDBJ whole genome shotgun (WGS) entry which is preliminary data.</text>
</comment>
<keyword evidence="2" id="KW-1185">Reference proteome</keyword>
<gene>
    <name evidence="1" type="ORF">PSON_ATCC_30995.1.T3110002</name>
</gene>
<evidence type="ECO:0000313" key="2">
    <source>
        <dbReference type="Proteomes" id="UP000692954"/>
    </source>
</evidence>
<proteinExistence type="predicted"/>
<reference evidence="1" key="1">
    <citation type="submission" date="2021-01" db="EMBL/GenBank/DDBJ databases">
        <authorList>
            <consortium name="Genoscope - CEA"/>
            <person name="William W."/>
        </authorList>
    </citation>
    <scope>NUCLEOTIDE SEQUENCE</scope>
</reference>
<evidence type="ECO:0000313" key="1">
    <source>
        <dbReference type="EMBL" id="CAD8130643.1"/>
    </source>
</evidence>
<name>A0A8S1RTD6_9CILI</name>
<accession>A0A8S1RTD6</accession>
<organism evidence="1 2">
    <name type="scientific">Paramecium sonneborni</name>
    <dbReference type="NCBI Taxonomy" id="65129"/>
    <lineage>
        <taxon>Eukaryota</taxon>
        <taxon>Sar</taxon>
        <taxon>Alveolata</taxon>
        <taxon>Ciliophora</taxon>
        <taxon>Intramacronucleata</taxon>
        <taxon>Oligohymenophorea</taxon>
        <taxon>Peniculida</taxon>
        <taxon>Parameciidae</taxon>
        <taxon>Paramecium</taxon>
    </lineage>
</organism>